<evidence type="ECO:0000313" key="1">
    <source>
        <dbReference type="EMBL" id="KLU63885.1"/>
    </source>
</evidence>
<dbReference type="RefSeq" id="WP_047811959.1">
    <property type="nucleotide sequence ID" value="NZ_LDZY01000021.1"/>
</dbReference>
<dbReference type="STRING" id="476652.DEAC_c41970"/>
<dbReference type="Proteomes" id="UP000036356">
    <property type="component" value="Unassembled WGS sequence"/>
</dbReference>
<dbReference type="AlphaFoldDB" id="A0A0J1FK96"/>
<name>A0A0J1FK96_9FIRM</name>
<keyword evidence="2" id="KW-1185">Reference proteome</keyword>
<organism evidence="1 2">
    <name type="scientific">Desulfosporosinus acididurans</name>
    <dbReference type="NCBI Taxonomy" id="476652"/>
    <lineage>
        <taxon>Bacteria</taxon>
        <taxon>Bacillati</taxon>
        <taxon>Bacillota</taxon>
        <taxon>Clostridia</taxon>
        <taxon>Eubacteriales</taxon>
        <taxon>Desulfitobacteriaceae</taxon>
        <taxon>Desulfosporosinus</taxon>
    </lineage>
</organism>
<evidence type="ECO:0000313" key="2">
    <source>
        <dbReference type="Proteomes" id="UP000036356"/>
    </source>
</evidence>
<dbReference type="EMBL" id="LDZY01000021">
    <property type="protein sequence ID" value="KLU63885.1"/>
    <property type="molecule type" value="Genomic_DNA"/>
</dbReference>
<accession>A0A0J1FK96</accession>
<reference evidence="1 2" key="1">
    <citation type="submission" date="2015-06" db="EMBL/GenBank/DDBJ databases">
        <title>Draft genome of the moderately acidophilic sulfate reducer Candidatus Desulfosporosinus acididurans strain M1.</title>
        <authorList>
            <person name="Poehlein A."/>
            <person name="Petzsch P."/>
            <person name="Johnson B.D."/>
            <person name="Schloemann M."/>
            <person name="Daniel R."/>
            <person name="Muehling M."/>
        </authorList>
    </citation>
    <scope>NUCLEOTIDE SEQUENCE [LARGE SCALE GENOMIC DNA]</scope>
    <source>
        <strain evidence="1 2">M1</strain>
    </source>
</reference>
<protein>
    <submittedName>
        <fullName evidence="1">Uncharacterized protein</fullName>
    </submittedName>
</protein>
<gene>
    <name evidence="1" type="ORF">DEAC_c41970</name>
</gene>
<proteinExistence type="predicted"/>
<comment type="caution">
    <text evidence="1">The sequence shown here is derived from an EMBL/GenBank/DDBJ whole genome shotgun (WGS) entry which is preliminary data.</text>
</comment>
<dbReference type="PATRIC" id="fig|476652.3.peg.4440"/>
<sequence length="576" mass="65820">MAQHLSIRIPWKDNGYSGLVCDKPCYNNACLRLRNISDNKDDEFEETLKGSPIAGHEHEIPCVSEGGVFMSAKQHSRINIHPYKESNPATHGHFRETELLYPPYSLPARPFAWTMLRKGNDREDQNIRRLADRYNIDYDPAREPELSFTTNWIQDSVNQRAIFKTFYEDVTPNQSLVIAYAKQVPFIDDSKRVVMGIGFVKSVTKPPEHKHTNDGTLRSILWETMIGHSIRNVRKDGFLLPYGDMMKYAETHPDFDIRSVTVFAEDEYFDEFSYATEHLSYDAVISVLLQTLKALEIIKECIPGNWQDCIDWTNQRLMEVWQDRGSFPGLGSMLCAVGFKFGIVLANEIKRIINNSVAFEEYVAQVLQSPENYFSADIANSIGRTEQGSFFALSGDRKSLFWLLSRLSLSVEQANALFNTEYRQKAKIDCSDKEIIENPYLLYERTRMCADELKMAVRKVDMAVFPPKELRDLYPLAAPTALDSENDERRIRAIAISVLENQAESGHTVYPQNKLIIDINELPIEPGCLVSSDIFKSIQGFLSEELMPVECADGTIAYQLSRLAQIDDIIRRSVNK</sequence>